<feature type="region of interest" description="Disordered" evidence="1">
    <location>
        <begin position="33"/>
        <end position="52"/>
    </location>
</feature>
<comment type="caution">
    <text evidence="2">The sequence shown here is derived from an EMBL/GenBank/DDBJ whole genome shotgun (WGS) entry which is preliminary data.</text>
</comment>
<protein>
    <submittedName>
        <fullName evidence="2">Protein phosphatase 2C family protein</fullName>
    </submittedName>
</protein>
<dbReference type="Proteomes" id="UP000325081">
    <property type="component" value="Unassembled WGS sequence"/>
</dbReference>
<evidence type="ECO:0000313" key="3">
    <source>
        <dbReference type="Proteomes" id="UP000325081"/>
    </source>
</evidence>
<gene>
    <name evidence="2" type="ORF">STAS_17850</name>
</gene>
<feature type="compositionally biased region" description="Polar residues" evidence="1">
    <location>
        <begin position="43"/>
        <end position="52"/>
    </location>
</feature>
<proteinExistence type="predicted"/>
<dbReference type="OrthoDB" id="1737339at2759"/>
<name>A0A5A7Q7A2_STRAF</name>
<evidence type="ECO:0000256" key="1">
    <source>
        <dbReference type="SAM" id="MobiDB-lite"/>
    </source>
</evidence>
<accession>A0A5A7Q7A2</accession>
<organism evidence="2 3">
    <name type="scientific">Striga asiatica</name>
    <name type="common">Asiatic witchweed</name>
    <name type="synonym">Buchnera asiatica</name>
    <dbReference type="NCBI Taxonomy" id="4170"/>
    <lineage>
        <taxon>Eukaryota</taxon>
        <taxon>Viridiplantae</taxon>
        <taxon>Streptophyta</taxon>
        <taxon>Embryophyta</taxon>
        <taxon>Tracheophyta</taxon>
        <taxon>Spermatophyta</taxon>
        <taxon>Magnoliopsida</taxon>
        <taxon>eudicotyledons</taxon>
        <taxon>Gunneridae</taxon>
        <taxon>Pentapetalae</taxon>
        <taxon>asterids</taxon>
        <taxon>lamiids</taxon>
        <taxon>Lamiales</taxon>
        <taxon>Orobanchaceae</taxon>
        <taxon>Buchnereae</taxon>
        <taxon>Striga</taxon>
    </lineage>
</organism>
<dbReference type="SUPFAM" id="SSF81606">
    <property type="entry name" value="PP2C-like"/>
    <property type="match status" value="1"/>
</dbReference>
<dbReference type="InterPro" id="IPR036457">
    <property type="entry name" value="PPM-type-like_dom_sf"/>
</dbReference>
<reference evidence="3" key="1">
    <citation type="journal article" date="2019" name="Curr. Biol.">
        <title>Genome Sequence of Striga asiatica Provides Insight into the Evolution of Plant Parasitism.</title>
        <authorList>
            <person name="Yoshida S."/>
            <person name="Kim S."/>
            <person name="Wafula E.K."/>
            <person name="Tanskanen J."/>
            <person name="Kim Y.M."/>
            <person name="Honaas L."/>
            <person name="Yang Z."/>
            <person name="Spallek T."/>
            <person name="Conn C.E."/>
            <person name="Ichihashi Y."/>
            <person name="Cheong K."/>
            <person name="Cui S."/>
            <person name="Der J.P."/>
            <person name="Gundlach H."/>
            <person name="Jiao Y."/>
            <person name="Hori C."/>
            <person name="Ishida J.K."/>
            <person name="Kasahara H."/>
            <person name="Kiba T."/>
            <person name="Kim M.S."/>
            <person name="Koo N."/>
            <person name="Laohavisit A."/>
            <person name="Lee Y.H."/>
            <person name="Lumba S."/>
            <person name="McCourt P."/>
            <person name="Mortimer J.C."/>
            <person name="Mutuku J.M."/>
            <person name="Nomura T."/>
            <person name="Sasaki-Sekimoto Y."/>
            <person name="Seto Y."/>
            <person name="Wang Y."/>
            <person name="Wakatake T."/>
            <person name="Sakakibara H."/>
            <person name="Demura T."/>
            <person name="Yamaguchi S."/>
            <person name="Yoneyama K."/>
            <person name="Manabe R.I."/>
            <person name="Nelson D.C."/>
            <person name="Schulman A.H."/>
            <person name="Timko M.P."/>
            <person name="dePamphilis C.W."/>
            <person name="Choi D."/>
            <person name="Shirasu K."/>
        </authorList>
    </citation>
    <scope>NUCLEOTIDE SEQUENCE [LARGE SCALE GENOMIC DNA]</scope>
    <source>
        <strain evidence="3">cv. UVA1</strain>
    </source>
</reference>
<dbReference type="EMBL" id="BKCP01006071">
    <property type="protein sequence ID" value="GER41145.1"/>
    <property type="molecule type" value="Genomic_DNA"/>
</dbReference>
<evidence type="ECO:0000313" key="2">
    <source>
        <dbReference type="EMBL" id="GER41145.1"/>
    </source>
</evidence>
<sequence length="191" mass="21203">MRTQFFHPFCHCFDASRLNTVFFSIIPNRTKHLVSRQEPNPRPSTNPGVNRNAESSFILHQSNSNQSFSLRLAAEANLTGVEKIHPQYLRMAVAGLIPCLVEPVPLSSTGDRLIVSSDGVWDPLYAETAFKCCRGMPADAAGSQIVKEAVQVKSLRDDMTCIVVVIECDYFFIFTGVKSKDSTPGSYLKED</sequence>
<dbReference type="Gene3D" id="3.60.40.10">
    <property type="entry name" value="PPM-type phosphatase domain"/>
    <property type="match status" value="1"/>
</dbReference>
<keyword evidence="3" id="KW-1185">Reference proteome</keyword>
<dbReference type="AlphaFoldDB" id="A0A5A7Q7A2"/>